<feature type="region of interest" description="Disordered" evidence="9">
    <location>
        <begin position="94"/>
        <end position="115"/>
    </location>
</feature>
<dbReference type="InterPro" id="IPR050600">
    <property type="entry name" value="SETD3_SETD6_MTase"/>
</dbReference>
<dbReference type="InterPro" id="IPR015353">
    <property type="entry name" value="Rubisco_LSMT_subst-bd"/>
</dbReference>
<comment type="subcellular location">
    <subcellularLocation>
        <location evidence="1">Nucleus</location>
    </subcellularLocation>
</comment>
<feature type="domain" description="SET" evidence="10">
    <location>
        <begin position="40"/>
        <end position="255"/>
    </location>
</feature>
<keyword evidence="6" id="KW-0539">Nucleus</keyword>
<keyword evidence="11" id="KW-1185">Reference proteome</keyword>
<evidence type="ECO:0000256" key="3">
    <source>
        <dbReference type="ARBA" id="ARBA00022603"/>
    </source>
</evidence>
<evidence type="ECO:0000259" key="10">
    <source>
        <dbReference type="PROSITE" id="PS50280"/>
    </source>
</evidence>
<dbReference type="RefSeq" id="XP_025745024.1">
    <property type="nucleotide sequence ID" value="XM_025889239.1"/>
</dbReference>
<reference evidence="12" key="2">
    <citation type="submission" date="2025-08" db="UniProtKB">
        <authorList>
            <consortium name="RefSeq"/>
        </authorList>
    </citation>
    <scope>IDENTIFICATION</scope>
    <source>
        <tissue evidence="12">Blood</tissue>
    </source>
</reference>
<keyword evidence="5" id="KW-0949">S-adenosyl-L-methionine</keyword>
<evidence type="ECO:0000256" key="9">
    <source>
        <dbReference type="SAM" id="MobiDB-lite"/>
    </source>
</evidence>
<dbReference type="Proteomes" id="UP000286641">
    <property type="component" value="Unplaced"/>
</dbReference>
<accession>A0A3Q7QGR0</accession>
<keyword evidence="4" id="KW-0808">Transferase</keyword>
<dbReference type="Pfam" id="PF09273">
    <property type="entry name" value="Rubis-subs-bind"/>
    <property type="match status" value="1"/>
</dbReference>
<gene>
    <name evidence="12" type="primary">LOC112837126</name>
</gene>
<reference key="1">
    <citation type="submission" date="2019-01" db="UniProtKB">
        <authorList>
            <consortium name="RefSeq"/>
        </authorList>
    </citation>
    <scope>IDENTIFICATION</scope>
</reference>
<dbReference type="PANTHER" id="PTHR13271">
    <property type="entry name" value="UNCHARACTERIZED PUTATIVE METHYLTRANSFERASE"/>
    <property type="match status" value="1"/>
</dbReference>
<evidence type="ECO:0000256" key="8">
    <source>
        <dbReference type="ARBA" id="ARBA00073248"/>
    </source>
</evidence>
<evidence type="ECO:0000256" key="7">
    <source>
        <dbReference type="ARBA" id="ARBA00030096"/>
    </source>
</evidence>
<evidence type="ECO:0000313" key="12">
    <source>
        <dbReference type="RefSeq" id="XP_025745024.1"/>
    </source>
</evidence>
<dbReference type="InterPro" id="IPR036464">
    <property type="entry name" value="Rubisco_LSMT_subst-bd_sf"/>
</dbReference>
<dbReference type="PIRSF" id="PIRSF011771">
    <property type="entry name" value="RMS1_SET"/>
    <property type="match status" value="1"/>
</dbReference>
<dbReference type="InterPro" id="IPR001214">
    <property type="entry name" value="SET_dom"/>
</dbReference>
<dbReference type="GO" id="GO:0032259">
    <property type="term" value="P:methylation"/>
    <property type="evidence" value="ECO:0007669"/>
    <property type="project" value="UniProtKB-KW"/>
</dbReference>
<proteinExistence type="predicted"/>
<name>A0A3Q7QGR0_CALUR</name>
<evidence type="ECO:0000256" key="6">
    <source>
        <dbReference type="ARBA" id="ARBA00023242"/>
    </source>
</evidence>
<dbReference type="SUPFAM" id="SSF81822">
    <property type="entry name" value="RuBisCo LSMT C-terminal, substrate-binding domain"/>
    <property type="match status" value="1"/>
</dbReference>
<dbReference type="PANTHER" id="PTHR13271:SF34">
    <property type="entry name" value="N-LYSINE METHYLTRANSFERASE SETD6"/>
    <property type="match status" value="1"/>
</dbReference>
<dbReference type="GO" id="GO:0005634">
    <property type="term" value="C:nucleus"/>
    <property type="evidence" value="ECO:0007669"/>
    <property type="project" value="UniProtKB-SubCell"/>
</dbReference>
<dbReference type="Gene3D" id="3.90.1410.10">
    <property type="entry name" value="set domain protein methyltransferase, domain 1"/>
    <property type="match status" value="2"/>
</dbReference>
<evidence type="ECO:0000256" key="5">
    <source>
        <dbReference type="ARBA" id="ARBA00022691"/>
    </source>
</evidence>
<dbReference type="PROSITE" id="PS50280">
    <property type="entry name" value="SET"/>
    <property type="match status" value="1"/>
</dbReference>
<organism evidence="11 12">
    <name type="scientific">Callorhinus ursinus</name>
    <name type="common">Northern fur seal</name>
    <dbReference type="NCBI Taxonomy" id="34884"/>
    <lineage>
        <taxon>Eukaryota</taxon>
        <taxon>Metazoa</taxon>
        <taxon>Chordata</taxon>
        <taxon>Craniata</taxon>
        <taxon>Vertebrata</taxon>
        <taxon>Euteleostomi</taxon>
        <taxon>Mammalia</taxon>
        <taxon>Eutheria</taxon>
        <taxon>Laurasiatheria</taxon>
        <taxon>Carnivora</taxon>
        <taxon>Caniformia</taxon>
        <taxon>Pinnipedia</taxon>
        <taxon>Otariidae</taxon>
        <taxon>Callorhinus</taxon>
    </lineage>
</organism>
<feature type="compositionally biased region" description="Basic residues" evidence="9">
    <location>
        <begin position="102"/>
        <end position="115"/>
    </location>
</feature>
<dbReference type="FunFam" id="3.90.1420.10:FF:000002">
    <property type="entry name" value="N-lysine methyltransferase SETD6"/>
    <property type="match status" value="1"/>
</dbReference>
<protein>
    <recommendedName>
        <fullName evidence="2">N-lysine methyltransferase SETD6</fullName>
    </recommendedName>
    <alternativeName>
        <fullName evidence="8">N-lysine methyltransferase setd6</fullName>
    </alternativeName>
    <alternativeName>
        <fullName evidence="7">SET domain-containing protein 6</fullName>
    </alternativeName>
</protein>
<dbReference type="InParanoid" id="A0A3Q7QGR0"/>
<dbReference type="Gene3D" id="3.90.1420.10">
    <property type="entry name" value="Rubisco LSMT, substrate-binding domain"/>
    <property type="match status" value="1"/>
</dbReference>
<evidence type="ECO:0000313" key="11">
    <source>
        <dbReference type="Proteomes" id="UP000286641"/>
    </source>
</evidence>
<evidence type="ECO:0000256" key="2">
    <source>
        <dbReference type="ARBA" id="ARBA00016973"/>
    </source>
</evidence>
<evidence type="ECO:0000256" key="4">
    <source>
        <dbReference type="ARBA" id="ARBA00022679"/>
    </source>
</evidence>
<dbReference type="InterPro" id="IPR046341">
    <property type="entry name" value="SET_dom_sf"/>
</dbReference>
<dbReference type="SUPFAM" id="SSF82199">
    <property type="entry name" value="SET domain"/>
    <property type="match status" value="2"/>
</dbReference>
<evidence type="ECO:0000256" key="1">
    <source>
        <dbReference type="ARBA" id="ARBA00004123"/>
    </source>
</evidence>
<sequence>MATQAKRGRVAGPVGGGDADPDPVAGFLSWCRQVGLELSPKVAVSRQGTVAGYGMVARESVQPGELLFAVPRAALLSQHTCSIGGLLERGGCAGGDGTGRRAAQRRRGSHRRVSHFRVSLRARRAAEPVGLGAAAAGAAARAAGPGLALEPLLCALAGAGPLGAPHVLARGGAPATAAGHRCTGGRGEGLGQHPQRILFHRVALHGSPPRSFQPQGPLPGTLPPARGSCDGLQNCLRMVATQPIPKGHEIFNTYGQMANWQLIHMYGFVEPYPDNTDDTADIQMVTVREAALQGTKAEAERLLLHERWDFLCKLEMVGEEGAFVIGREEVLTEEELTTTLKVLCMPAEEFREFKEKDGWGDNKREDDSLTITNIPNLKESWKQLLRNSVLLTLQTYATDLKSEQDLLSNKEVYTKLSWREQQALQVRYGQKMILHQLLELTT</sequence>
<keyword evidence="3 12" id="KW-0489">Methyltransferase</keyword>
<dbReference type="AlphaFoldDB" id="A0A3Q7QGR0"/>
<dbReference type="InterPro" id="IPR011383">
    <property type="entry name" value="N-lys_methylase_SETD6"/>
</dbReference>
<dbReference type="GO" id="GO:0016279">
    <property type="term" value="F:protein-lysine N-methyltransferase activity"/>
    <property type="evidence" value="ECO:0007669"/>
    <property type="project" value="InterPro"/>
</dbReference>